<sequence length="320" mass="34895">MAYLGFESGGTKLVVSLSYDGATIVDSRKIDRPLNNTAEQSLATLLETALDLVKEHGLGEQSIQAIGFGFGGSVNSDLNKPLICLHEEGWSELGAADQIRGHFRCPVYWINDCEAAALAEASLVKQVSHMFYVTLGTGVGGALVSNRRIFRTSAEGNSEVGHLLVDDDFHTPCPCGSSGCLEAVCSGPGLLRLAKRMFPEEGIIAPEQVTASYLAGHPKFQEVMEKYILYLAKGLASVMTLYHPERIVLGGGLGKFVAEQFQSRLEEGIRDKCYPPFRQSVSIHAWTAEEQAVGMGAMMYAREQLGYEYSMTDRLKDNNE</sequence>
<dbReference type="PANTHER" id="PTHR18964:SF149">
    <property type="entry name" value="BIFUNCTIONAL UDP-N-ACETYLGLUCOSAMINE 2-EPIMERASE_N-ACETYLMANNOSAMINE KINASE"/>
    <property type="match status" value="1"/>
</dbReference>
<organism evidence="2 3">
    <name type="scientific">Paenibacillus chungangensis</name>
    <dbReference type="NCBI Taxonomy" id="696535"/>
    <lineage>
        <taxon>Bacteria</taxon>
        <taxon>Bacillati</taxon>
        <taxon>Bacillota</taxon>
        <taxon>Bacilli</taxon>
        <taxon>Bacillales</taxon>
        <taxon>Paenibacillaceae</taxon>
        <taxon>Paenibacillus</taxon>
    </lineage>
</organism>
<protein>
    <submittedName>
        <fullName evidence="2">ROK family protein</fullName>
    </submittedName>
</protein>
<reference evidence="3" key="1">
    <citation type="journal article" date="2019" name="Int. J. Syst. Evol. Microbiol.">
        <title>The Global Catalogue of Microorganisms (GCM) 10K type strain sequencing project: providing services to taxonomists for standard genome sequencing and annotation.</title>
        <authorList>
            <consortium name="The Broad Institute Genomics Platform"/>
            <consortium name="The Broad Institute Genome Sequencing Center for Infectious Disease"/>
            <person name="Wu L."/>
            <person name="Ma J."/>
        </authorList>
    </citation>
    <scope>NUCLEOTIDE SEQUENCE [LARGE SCALE GENOMIC DNA]</scope>
    <source>
        <strain evidence="3">CCUG 59129</strain>
    </source>
</reference>
<evidence type="ECO:0000313" key="3">
    <source>
        <dbReference type="Proteomes" id="UP001596989"/>
    </source>
</evidence>
<evidence type="ECO:0000313" key="2">
    <source>
        <dbReference type="EMBL" id="MFD0959986.1"/>
    </source>
</evidence>
<comment type="similarity">
    <text evidence="1">Belongs to the ROK (NagC/XylR) family.</text>
</comment>
<dbReference type="InterPro" id="IPR043129">
    <property type="entry name" value="ATPase_NBD"/>
</dbReference>
<name>A0ABW3HR21_9BACL</name>
<comment type="caution">
    <text evidence="2">The sequence shown here is derived from an EMBL/GenBank/DDBJ whole genome shotgun (WGS) entry which is preliminary data.</text>
</comment>
<evidence type="ECO:0000256" key="1">
    <source>
        <dbReference type="ARBA" id="ARBA00006479"/>
    </source>
</evidence>
<dbReference type="Proteomes" id="UP001596989">
    <property type="component" value="Unassembled WGS sequence"/>
</dbReference>
<dbReference type="InterPro" id="IPR000600">
    <property type="entry name" value="ROK"/>
</dbReference>
<keyword evidence="3" id="KW-1185">Reference proteome</keyword>
<dbReference type="Pfam" id="PF00480">
    <property type="entry name" value="ROK"/>
    <property type="match status" value="1"/>
</dbReference>
<dbReference type="SUPFAM" id="SSF53067">
    <property type="entry name" value="Actin-like ATPase domain"/>
    <property type="match status" value="1"/>
</dbReference>
<dbReference type="PANTHER" id="PTHR18964">
    <property type="entry name" value="ROK (REPRESSOR, ORF, KINASE) FAMILY"/>
    <property type="match status" value="1"/>
</dbReference>
<dbReference type="EMBL" id="JBHTJZ010000012">
    <property type="protein sequence ID" value="MFD0959986.1"/>
    <property type="molecule type" value="Genomic_DNA"/>
</dbReference>
<proteinExistence type="inferred from homology"/>
<dbReference type="Gene3D" id="3.30.420.40">
    <property type="match status" value="2"/>
</dbReference>
<accession>A0ABW3HR21</accession>
<dbReference type="RefSeq" id="WP_377564305.1">
    <property type="nucleotide sequence ID" value="NZ_JBHTJZ010000012.1"/>
</dbReference>
<gene>
    <name evidence="2" type="ORF">ACFQ2I_11330</name>
</gene>